<dbReference type="GO" id="GO:0000287">
    <property type="term" value="F:magnesium ion binding"/>
    <property type="evidence" value="ECO:0007669"/>
    <property type="project" value="TreeGrafter"/>
</dbReference>
<evidence type="ECO:0000256" key="4">
    <source>
        <dbReference type="ARBA" id="ARBA00022475"/>
    </source>
</evidence>
<protein>
    <submittedName>
        <fullName evidence="13">Metal transporter</fullName>
    </submittedName>
</protein>
<dbReference type="EMBL" id="PRDL01000001">
    <property type="protein sequence ID" value="MBE8718541.1"/>
    <property type="molecule type" value="Genomic_DNA"/>
</dbReference>
<feature type="transmembrane region" description="Helical" evidence="12">
    <location>
        <begin position="296"/>
        <end position="317"/>
    </location>
</feature>
<accession>A0A928YUC9</accession>
<dbReference type="GO" id="GO:0005886">
    <property type="term" value="C:plasma membrane"/>
    <property type="evidence" value="ECO:0007669"/>
    <property type="project" value="UniProtKB-SubCell"/>
</dbReference>
<evidence type="ECO:0000256" key="12">
    <source>
        <dbReference type="SAM" id="Phobius"/>
    </source>
</evidence>
<organism evidence="13 14">
    <name type="scientific">Cellvibrio polysaccharolyticus</name>
    <dbReference type="NCBI Taxonomy" id="2082724"/>
    <lineage>
        <taxon>Bacteria</taxon>
        <taxon>Pseudomonadati</taxon>
        <taxon>Pseudomonadota</taxon>
        <taxon>Gammaproteobacteria</taxon>
        <taxon>Cellvibrionales</taxon>
        <taxon>Cellvibrionaceae</taxon>
        <taxon>Cellvibrio</taxon>
    </lineage>
</organism>
<evidence type="ECO:0000256" key="3">
    <source>
        <dbReference type="ARBA" id="ARBA00022448"/>
    </source>
</evidence>
<comment type="caution">
    <text evidence="13">The sequence shown here is derived from an EMBL/GenBank/DDBJ whole genome shotgun (WGS) entry which is preliminary data.</text>
</comment>
<keyword evidence="3" id="KW-0813">Transport</keyword>
<dbReference type="FunFam" id="1.20.58.340:FF:000004">
    <property type="entry name" value="Magnesium transport protein CorA"/>
    <property type="match status" value="1"/>
</dbReference>
<comment type="catalytic activity">
    <reaction evidence="10">
        <text>Mg(2+)(in) = Mg(2+)(out)</text>
        <dbReference type="Rhea" id="RHEA:29827"/>
        <dbReference type="ChEBI" id="CHEBI:18420"/>
    </reaction>
</comment>
<gene>
    <name evidence="13" type="ORF">C4F51_15255</name>
</gene>
<evidence type="ECO:0000256" key="10">
    <source>
        <dbReference type="ARBA" id="ARBA00034269"/>
    </source>
</evidence>
<dbReference type="InterPro" id="IPR045863">
    <property type="entry name" value="CorA_TM1_TM2"/>
</dbReference>
<comment type="function">
    <text evidence="11">Mediates influx of magnesium ions. Alternates between open and closed states. Activated by low cytoplasmic Mg(2+) levels. Inactive when cytoplasmic Mg(2+) levels are high.</text>
</comment>
<keyword evidence="7 12" id="KW-1133">Transmembrane helix</keyword>
<dbReference type="AlphaFoldDB" id="A0A928YUC9"/>
<keyword evidence="4" id="KW-1003">Cell membrane</keyword>
<evidence type="ECO:0000313" key="13">
    <source>
        <dbReference type="EMBL" id="MBE8718541.1"/>
    </source>
</evidence>
<proteinExistence type="inferred from homology"/>
<comment type="similarity">
    <text evidence="2">Belongs to the CorA metal ion transporter (MIT) (TC 1.A.35) family.</text>
</comment>
<dbReference type="PANTHER" id="PTHR46494">
    <property type="entry name" value="CORA FAMILY METAL ION TRANSPORTER (EUROFUNG)"/>
    <property type="match status" value="1"/>
</dbReference>
<name>A0A928YUC9_9GAMM</name>
<evidence type="ECO:0000256" key="6">
    <source>
        <dbReference type="ARBA" id="ARBA00022842"/>
    </source>
</evidence>
<dbReference type="Proteomes" id="UP000652567">
    <property type="component" value="Unassembled WGS sequence"/>
</dbReference>
<evidence type="ECO:0000256" key="8">
    <source>
        <dbReference type="ARBA" id="ARBA00023065"/>
    </source>
</evidence>
<evidence type="ECO:0000313" key="14">
    <source>
        <dbReference type="Proteomes" id="UP000652567"/>
    </source>
</evidence>
<dbReference type="GO" id="GO:0015095">
    <property type="term" value="F:magnesium ion transmembrane transporter activity"/>
    <property type="evidence" value="ECO:0007669"/>
    <property type="project" value="TreeGrafter"/>
</dbReference>
<dbReference type="InterPro" id="IPR002523">
    <property type="entry name" value="MgTranspt_CorA/ZnTranspt_ZntB"/>
</dbReference>
<dbReference type="Gene3D" id="3.30.460.20">
    <property type="entry name" value="CorA soluble domain-like"/>
    <property type="match status" value="1"/>
</dbReference>
<dbReference type="RefSeq" id="WP_193911189.1">
    <property type="nucleotide sequence ID" value="NZ_PRDL01000001.1"/>
</dbReference>
<keyword evidence="5 12" id="KW-0812">Transmembrane</keyword>
<reference evidence="13" key="1">
    <citation type="submission" date="2018-07" db="EMBL/GenBank/DDBJ databases">
        <title>Genome assembly of strain Ka43.</title>
        <authorList>
            <person name="Kukolya J."/>
            <person name="Nagy I."/>
            <person name="Horvath B."/>
            <person name="Toth A."/>
        </authorList>
    </citation>
    <scope>NUCLEOTIDE SEQUENCE</scope>
    <source>
        <strain evidence="13">KB43</strain>
    </source>
</reference>
<evidence type="ECO:0000256" key="11">
    <source>
        <dbReference type="ARBA" id="ARBA00045497"/>
    </source>
</evidence>
<dbReference type="GO" id="GO:0015087">
    <property type="term" value="F:cobalt ion transmembrane transporter activity"/>
    <property type="evidence" value="ECO:0007669"/>
    <property type="project" value="TreeGrafter"/>
</dbReference>
<evidence type="ECO:0000256" key="7">
    <source>
        <dbReference type="ARBA" id="ARBA00022989"/>
    </source>
</evidence>
<dbReference type="GO" id="GO:0050897">
    <property type="term" value="F:cobalt ion binding"/>
    <property type="evidence" value="ECO:0007669"/>
    <property type="project" value="TreeGrafter"/>
</dbReference>
<dbReference type="PANTHER" id="PTHR46494:SF1">
    <property type="entry name" value="CORA FAMILY METAL ION TRANSPORTER (EUROFUNG)"/>
    <property type="match status" value="1"/>
</dbReference>
<keyword evidence="9 12" id="KW-0472">Membrane</keyword>
<keyword evidence="14" id="KW-1185">Reference proteome</keyword>
<comment type="subcellular location">
    <subcellularLocation>
        <location evidence="1">Cell membrane</location>
        <topology evidence="1">Multi-pass membrane protein</topology>
    </subcellularLocation>
</comment>
<dbReference type="Gene3D" id="1.20.58.340">
    <property type="entry name" value="Magnesium transport protein CorA, transmembrane region"/>
    <property type="match status" value="2"/>
</dbReference>
<dbReference type="Pfam" id="PF01544">
    <property type="entry name" value="CorA"/>
    <property type="match status" value="1"/>
</dbReference>
<dbReference type="CDD" id="cd12822">
    <property type="entry name" value="TmCorA-like"/>
    <property type="match status" value="1"/>
</dbReference>
<keyword evidence="8" id="KW-0406">Ion transport</keyword>
<dbReference type="InterPro" id="IPR045861">
    <property type="entry name" value="CorA_cytoplasmic_dom"/>
</dbReference>
<dbReference type="SUPFAM" id="SSF144083">
    <property type="entry name" value="Magnesium transport protein CorA, transmembrane region"/>
    <property type="match status" value="1"/>
</dbReference>
<evidence type="ECO:0000256" key="1">
    <source>
        <dbReference type="ARBA" id="ARBA00004651"/>
    </source>
</evidence>
<evidence type="ECO:0000256" key="9">
    <source>
        <dbReference type="ARBA" id="ARBA00023136"/>
    </source>
</evidence>
<feature type="transmembrane region" description="Helical" evidence="12">
    <location>
        <begin position="264"/>
        <end position="284"/>
    </location>
</feature>
<sequence>MIRTQLITATGEYFQGAEELIERWQNDSGSYLWIDLENEAPAKESALLESMDCHPLAIEDVQRFRHPPKTEDFDDHTLILYRGITQFNPDLTIEQMSIALFAKERCLISCHPQPSTGVNYWWNHAAQSDMLRSPGLLASRIMLFSVGRYLDAILEFEPSLNDLEDGMQERPNDDMLRELIAYQSRLRKLKRIFNYHERLAYNLLKDIPARWHAEDGDIEHALQDLFERCERLHGLCAMYYDICGDLINGYLSIASHRLNDTMRILTVITAIFVPLTFIAGIYGMNFVNMPELQWQYGYFYAWGFMLFTASIFGWFAWKKWLQ</sequence>
<dbReference type="SUPFAM" id="SSF143865">
    <property type="entry name" value="CorA soluble domain-like"/>
    <property type="match status" value="1"/>
</dbReference>
<keyword evidence="6" id="KW-0460">Magnesium</keyword>
<evidence type="ECO:0000256" key="5">
    <source>
        <dbReference type="ARBA" id="ARBA00022692"/>
    </source>
</evidence>
<evidence type="ECO:0000256" key="2">
    <source>
        <dbReference type="ARBA" id="ARBA00009765"/>
    </source>
</evidence>